<dbReference type="Proteomes" id="UP001234297">
    <property type="component" value="Chromosome 10"/>
</dbReference>
<reference evidence="1 2" key="1">
    <citation type="journal article" date="2022" name="Hortic Res">
        <title>A haplotype resolved chromosomal level avocado genome allows analysis of novel avocado genes.</title>
        <authorList>
            <person name="Nath O."/>
            <person name="Fletcher S.J."/>
            <person name="Hayward A."/>
            <person name="Shaw L.M."/>
            <person name="Masouleh A.K."/>
            <person name="Furtado A."/>
            <person name="Henry R.J."/>
            <person name="Mitter N."/>
        </authorList>
    </citation>
    <scope>NUCLEOTIDE SEQUENCE [LARGE SCALE GENOMIC DNA]</scope>
    <source>
        <strain evidence="2">cv. Hass</strain>
    </source>
</reference>
<dbReference type="EMBL" id="CM056818">
    <property type="protein sequence ID" value="KAJ8623096.1"/>
    <property type="molecule type" value="Genomic_DNA"/>
</dbReference>
<name>A0ACC2KPI5_PERAE</name>
<evidence type="ECO:0000313" key="1">
    <source>
        <dbReference type="EMBL" id="KAJ8623096.1"/>
    </source>
</evidence>
<protein>
    <submittedName>
        <fullName evidence="1">Uncharacterized protein</fullName>
    </submittedName>
</protein>
<comment type="caution">
    <text evidence="1">The sequence shown here is derived from an EMBL/GenBank/DDBJ whole genome shotgun (WGS) entry which is preliminary data.</text>
</comment>
<keyword evidence="2" id="KW-1185">Reference proteome</keyword>
<organism evidence="1 2">
    <name type="scientific">Persea americana</name>
    <name type="common">Avocado</name>
    <dbReference type="NCBI Taxonomy" id="3435"/>
    <lineage>
        <taxon>Eukaryota</taxon>
        <taxon>Viridiplantae</taxon>
        <taxon>Streptophyta</taxon>
        <taxon>Embryophyta</taxon>
        <taxon>Tracheophyta</taxon>
        <taxon>Spermatophyta</taxon>
        <taxon>Magnoliopsida</taxon>
        <taxon>Magnoliidae</taxon>
        <taxon>Laurales</taxon>
        <taxon>Lauraceae</taxon>
        <taxon>Persea</taxon>
    </lineage>
</organism>
<proteinExistence type="predicted"/>
<gene>
    <name evidence="1" type="ORF">MRB53_031625</name>
</gene>
<accession>A0ACC2KPI5</accession>
<evidence type="ECO:0000313" key="2">
    <source>
        <dbReference type="Proteomes" id="UP001234297"/>
    </source>
</evidence>
<sequence>MKIRACIYLESFNEEVGCVSSNRVQNARKRERNRRKPERKREREREKSCFPWFLKSLPRIFLNFLQQP</sequence>